<feature type="region of interest" description="Disordered" evidence="1">
    <location>
        <begin position="426"/>
        <end position="481"/>
    </location>
</feature>
<feature type="region of interest" description="Disordered" evidence="1">
    <location>
        <begin position="147"/>
        <end position="193"/>
    </location>
</feature>
<feature type="region of interest" description="Disordered" evidence="1">
    <location>
        <begin position="1"/>
        <end position="59"/>
    </location>
</feature>
<organism evidence="2 3">
    <name type="scientific">Clathrospora elynae</name>
    <dbReference type="NCBI Taxonomy" id="706981"/>
    <lineage>
        <taxon>Eukaryota</taxon>
        <taxon>Fungi</taxon>
        <taxon>Dikarya</taxon>
        <taxon>Ascomycota</taxon>
        <taxon>Pezizomycotina</taxon>
        <taxon>Dothideomycetes</taxon>
        <taxon>Pleosporomycetidae</taxon>
        <taxon>Pleosporales</taxon>
        <taxon>Diademaceae</taxon>
        <taxon>Clathrospora</taxon>
    </lineage>
</organism>
<feature type="region of interest" description="Disordered" evidence="1">
    <location>
        <begin position="550"/>
        <end position="652"/>
    </location>
</feature>
<proteinExistence type="predicted"/>
<feature type="compositionally biased region" description="Low complexity" evidence="1">
    <location>
        <begin position="618"/>
        <end position="631"/>
    </location>
</feature>
<feature type="compositionally biased region" description="Basic and acidic residues" evidence="1">
    <location>
        <begin position="9"/>
        <end position="26"/>
    </location>
</feature>
<feature type="compositionally biased region" description="Low complexity" evidence="1">
    <location>
        <begin position="171"/>
        <end position="191"/>
    </location>
</feature>
<feature type="compositionally biased region" description="Low complexity" evidence="1">
    <location>
        <begin position="148"/>
        <end position="162"/>
    </location>
</feature>
<feature type="compositionally biased region" description="Basic and acidic residues" evidence="1">
    <location>
        <begin position="632"/>
        <end position="642"/>
    </location>
</feature>
<feature type="region of interest" description="Disordered" evidence="1">
    <location>
        <begin position="683"/>
        <end position="728"/>
    </location>
</feature>
<evidence type="ECO:0000313" key="3">
    <source>
        <dbReference type="Proteomes" id="UP000800038"/>
    </source>
</evidence>
<dbReference type="Proteomes" id="UP000800038">
    <property type="component" value="Unassembled WGS sequence"/>
</dbReference>
<dbReference type="EMBL" id="ML976123">
    <property type="protein sequence ID" value="KAF1937869.1"/>
    <property type="molecule type" value="Genomic_DNA"/>
</dbReference>
<feature type="compositionally biased region" description="Polar residues" evidence="1">
    <location>
        <begin position="596"/>
        <end position="617"/>
    </location>
</feature>
<keyword evidence="3" id="KW-1185">Reference proteome</keyword>
<reference evidence="2" key="1">
    <citation type="journal article" date="2020" name="Stud. Mycol.">
        <title>101 Dothideomycetes genomes: a test case for predicting lifestyles and emergence of pathogens.</title>
        <authorList>
            <person name="Haridas S."/>
            <person name="Albert R."/>
            <person name="Binder M."/>
            <person name="Bloem J."/>
            <person name="Labutti K."/>
            <person name="Salamov A."/>
            <person name="Andreopoulos B."/>
            <person name="Baker S."/>
            <person name="Barry K."/>
            <person name="Bills G."/>
            <person name="Bluhm B."/>
            <person name="Cannon C."/>
            <person name="Castanera R."/>
            <person name="Culley D."/>
            <person name="Daum C."/>
            <person name="Ezra D."/>
            <person name="Gonzalez J."/>
            <person name="Henrissat B."/>
            <person name="Kuo A."/>
            <person name="Liang C."/>
            <person name="Lipzen A."/>
            <person name="Lutzoni F."/>
            <person name="Magnuson J."/>
            <person name="Mondo S."/>
            <person name="Nolan M."/>
            <person name="Ohm R."/>
            <person name="Pangilinan J."/>
            <person name="Park H.-J."/>
            <person name="Ramirez L."/>
            <person name="Alfaro M."/>
            <person name="Sun H."/>
            <person name="Tritt A."/>
            <person name="Yoshinaga Y."/>
            <person name="Zwiers L.-H."/>
            <person name="Turgeon B."/>
            <person name="Goodwin S."/>
            <person name="Spatafora J."/>
            <person name="Crous P."/>
            <person name="Grigoriev I."/>
        </authorList>
    </citation>
    <scope>NUCLEOTIDE SEQUENCE</scope>
    <source>
        <strain evidence="2">CBS 161.51</strain>
    </source>
</reference>
<dbReference type="AlphaFoldDB" id="A0A6A5SEF9"/>
<evidence type="ECO:0000313" key="2">
    <source>
        <dbReference type="EMBL" id="KAF1937869.1"/>
    </source>
</evidence>
<sequence>MGNLLPQEIPDRLCKHVPKTENKYSEPVRSPQIHPITASDSSSRADTHTPNKDKERASVRAGETATLVGFGNVSEAFRERDGGGLSTDRFVSPQYDPPWAVKIPAPVFERVPAEVWVPSPWYWNNWEPTVEDLNGQETKQAWMDHVSSRAVVEESSSSSSSSKDGDDEAGGDSQTSAASPSQPAAAEQSSPTPVPKLFLFPSSVPIETLTTTLHTKIASLLSYHSTMYADTPDAETAVKYCRESIQTLITEYEKSVSGTYWSGTGSRIYSTLQFRRFVEMAKVQDLNEKMGKSFSTGTATIRPVATPVPIQTATPPQTITTKSFQHRYTCFTKDLETAAWLRGNMLREQAYDNISIPSDHWKPTKPAPYLLSEHAIQDALADRKRQVTGMRPFRVSVSLDEELQGLDLDPSDRRLVERWKGGALWRDDRGGGGEDSDNDSEATVTPASAGREKEENSDANSDVTITPTNVNNTNTTTDKRNLPYSSSEITLMDFIVGHLHPYYQKESDREIVKRIVLPPDFEERKGKRSERGRLQEEIWGKIRIARRAGEKEIEREDGDESSGGEEDEDEEEDDGEDGDDKGHGEDGDAGDGANEKSGSNERGNSSNPYNQDNKPIDSNSNNSNGNNPQGSKSKEQEYKDENESNPSPFPGCNAHKYCTIITSFTQIINLHCQLPSDLNKVAHSFSSSSPLPNSDLEKEETETKVQDSETEADEDKNAESTSTLPPNPFEQTLIAHVAGLLSPHFHGHAHRERIARLLIPQDWEEKLWRDTEEGEGAPKQESLEELGVEIMQAVGRMKQILGSGSGGETGAEKGDNGVDRAEWVRLCFTLFGLLY</sequence>
<evidence type="ECO:0000256" key="1">
    <source>
        <dbReference type="SAM" id="MobiDB-lite"/>
    </source>
</evidence>
<accession>A0A6A5SEF9</accession>
<feature type="compositionally biased region" description="Low complexity" evidence="1">
    <location>
        <begin position="464"/>
        <end position="476"/>
    </location>
</feature>
<feature type="compositionally biased region" description="Basic and acidic residues" evidence="1">
    <location>
        <begin position="43"/>
        <end position="58"/>
    </location>
</feature>
<name>A0A6A5SEF9_9PLEO</name>
<feature type="compositionally biased region" description="Acidic residues" evidence="1">
    <location>
        <begin position="555"/>
        <end position="579"/>
    </location>
</feature>
<gene>
    <name evidence="2" type="ORF">EJ02DRAFT_437573</name>
</gene>
<protein>
    <submittedName>
        <fullName evidence="2">Uncharacterized protein</fullName>
    </submittedName>
</protein>